<dbReference type="RefSeq" id="WP_267534308.1">
    <property type="nucleotide sequence ID" value="NZ_JAPNKA010000001.1"/>
</dbReference>
<gene>
    <name evidence="1" type="ORF">OV287_12855</name>
</gene>
<dbReference type="PROSITE" id="PS51257">
    <property type="entry name" value="PROKAR_LIPOPROTEIN"/>
    <property type="match status" value="1"/>
</dbReference>
<evidence type="ECO:0000313" key="2">
    <source>
        <dbReference type="Proteomes" id="UP001207654"/>
    </source>
</evidence>
<evidence type="ECO:0000313" key="1">
    <source>
        <dbReference type="EMBL" id="MCY1075372.1"/>
    </source>
</evidence>
<sequence length="656" mass="73054">MRTSSLLFILLVVTGAACRSHTDGSGSPLDFAMRVPGPNMACAPAGVMEGASEVHAQAWTATRELKRKGAWLELGLRVEGKRVRLLTVHKHEGTGGEAGPTDAEGFRSLLEWALYRYAREETGEVVLTLRRGEGMWREEEDSTGPVLSATLPQAPYEVFLRHQREKPPPAGLSQEERSQRLTALKRLEQWLMLQTEEALKEAPSPLEKYVTLLEEERQREVRWQAVQRKLAEYEHWGMKLLDTYAPPPRRLAPGYLLSESPLREQSLRALGNATLAWAYAHTEDPDFLKRTPDEVALYLLASRSALASAVQLGRMAPVHLDYNEAFDPEVYKPEELLVEVLVGLTPGSGEVADARAAVTGRSITEHRLTSTERMVCALAVLVPFVAGSVLLRGGDEGVEQLALLTGRSLDEVRVLSRVASHLSPGDAKEIERLMAAASRGHSFTEEEFQFLQRVARGLEAPLREAAGALKAGQKVPLLGVRMLPDGSRLLPGTPAHKAQRWVDYQFRHPEKYHRFTFQPDSDWERMYESILKNRPAGNAFEDAILQTGRYERNSAMMMPPPGSRAQGFIPDSVKGNPAELVWGQPYPLVEAKARQKLSLSGNLEAMLRYVNEYGGHIELWVRSAAHPQGATHLSKPLMDLLNELQSKGKARVMRYP</sequence>
<protein>
    <recommendedName>
        <fullName evidence="3">Lipoprotein</fullName>
    </recommendedName>
</protein>
<organism evidence="1 2">
    <name type="scientific">Archangium lansingense</name>
    <dbReference type="NCBI Taxonomy" id="2995310"/>
    <lineage>
        <taxon>Bacteria</taxon>
        <taxon>Pseudomonadati</taxon>
        <taxon>Myxococcota</taxon>
        <taxon>Myxococcia</taxon>
        <taxon>Myxococcales</taxon>
        <taxon>Cystobacterineae</taxon>
        <taxon>Archangiaceae</taxon>
        <taxon>Archangium</taxon>
    </lineage>
</organism>
<evidence type="ECO:0008006" key="3">
    <source>
        <dbReference type="Google" id="ProtNLM"/>
    </source>
</evidence>
<reference evidence="1 2" key="1">
    <citation type="submission" date="2022-11" db="EMBL/GenBank/DDBJ databases">
        <title>Minimal conservation of predation-associated metabolite biosynthetic gene clusters underscores biosynthetic potential of Myxococcota including descriptions for ten novel species: Archangium lansinium sp. nov., Myxococcus landrumus sp. nov., Nannocystis bai.</title>
        <authorList>
            <person name="Ahearne A."/>
            <person name="Stevens C."/>
            <person name="Phillips K."/>
        </authorList>
    </citation>
    <scope>NUCLEOTIDE SEQUENCE [LARGE SCALE GENOMIC DNA]</scope>
    <source>
        <strain evidence="1 2">MIWBW</strain>
    </source>
</reference>
<proteinExistence type="predicted"/>
<dbReference type="EMBL" id="JAPNKA010000001">
    <property type="protein sequence ID" value="MCY1075372.1"/>
    <property type="molecule type" value="Genomic_DNA"/>
</dbReference>
<accession>A0ABT4A159</accession>
<comment type="caution">
    <text evidence="1">The sequence shown here is derived from an EMBL/GenBank/DDBJ whole genome shotgun (WGS) entry which is preliminary data.</text>
</comment>
<keyword evidence="2" id="KW-1185">Reference proteome</keyword>
<dbReference type="Proteomes" id="UP001207654">
    <property type="component" value="Unassembled WGS sequence"/>
</dbReference>
<name>A0ABT4A159_9BACT</name>